<evidence type="ECO:0000313" key="3">
    <source>
        <dbReference type="Proteomes" id="UP000070501"/>
    </source>
</evidence>
<name>A0A136ILS4_9PEZI</name>
<dbReference type="EMBL" id="KQ964272">
    <property type="protein sequence ID" value="KXJ85916.1"/>
    <property type="molecule type" value="Genomic_DNA"/>
</dbReference>
<feature type="region of interest" description="Disordered" evidence="1">
    <location>
        <begin position="65"/>
        <end position="109"/>
    </location>
</feature>
<gene>
    <name evidence="2" type="ORF">Micbo1qcDRAFT_37524</name>
</gene>
<keyword evidence="3" id="KW-1185">Reference proteome</keyword>
<proteinExistence type="predicted"/>
<dbReference type="InParanoid" id="A0A136ILS4"/>
<dbReference type="Proteomes" id="UP000070501">
    <property type="component" value="Unassembled WGS sequence"/>
</dbReference>
<organism evidence="2 3">
    <name type="scientific">Microdochium bolleyi</name>
    <dbReference type="NCBI Taxonomy" id="196109"/>
    <lineage>
        <taxon>Eukaryota</taxon>
        <taxon>Fungi</taxon>
        <taxon>Dikarya</taxon>
        <taxon>Ascomycota</taxon>
        <taxon>Pezizomycotina</taxon>
        <taxon>Sordariomycetes</taxon>
        <taxon>Xylariomycetidae</taxon>
        <taxon>Xylariales</taxon>
        <taxon>Microdochiaceae</taxon>
        <taxon>Microdochium</taxon>
    </lineage>
</organism>
<protein>
    <submittedName>
        <fullName evidence="2">Uncharacterized protein</fullName>
    </submittedName>
</protein>
<dbReference type="AlphaFoldDB" id="A0A136ILS4"/>
<feature type="compositionally biased region" description="Polar residues" evidence="1">
    <location>
        <begin position="73"/>
        <end position="100"/>
    </location>
</feature>
<evidence type="ECO:0000313" key="2">
    <source>
        <dbReference type="EMBL" id="KXJ85916.1"/>
    </source>
</evidence>
<sequence>MTIPGSSDRYTKQQVLRKLCSSWWASSKAVRGSVSSPLESLKRLAVSRTPPDSTAICRDRLACSRPARPARSTVPTRQSIAFVQTPRRASSATAGQNKARPSSRPDRPP</sequence>
<evidence type="ECO:0000256" key="1">
    <source>
        <dbReference type="SAM" id="MobiDB-lite"/>
    </source>
</evidence>
<accession>A0A136ILS4</accession>
<reference evidence="3" key="1">
    <citation type="submission" date="2016-02" db="EMBL/GenBank/DDBJ databases">
        <title>Draft genome sequence of Microdochium bolleyi, a fungal endophyte of beachgrass.</title>
        <authorList>
            <consortium name="DOE Joint Genome Institute"/>
            <person name="David A.S."/>
            <person name="May G."/>
            <person name="Haridas S."/>
            <person name="Lim J."/>
            <person name="Wang M."/>
            <person name="Labutti K."/>
            <person name="Lipzen A."/>
            <person name="Barry K."/>
            <person name="Grigoriev I.V."/>
        </authorList>
    </citation>
    <scope>NUCLEOTIDE SEQUENCE [LARGE SCALE GENOMIC DNA]</scope>
    <source>
        <strain evidence="3">J235TASD1</strain>
    </source>
</reference>